<feature type="region of interest" description="Disordered" evidence="1">
    <location>
        <begin position="554"/>
        <end position="604"/>
    </location>
</feature>
<reference evidence="2" key="1">
    <citation type="journal article" date="2020" name="bioRxiv">
        <title>Comparative genomics of Chlamydomonas.</title>
        <authorList>
            <person name="Craig R.J."/>
            <person name="Hasan A.R."/>
            <person name="Ness R.W."/>
            <person name="Keightley P.D."/>
        </authorList>
    </citation>
    <scope>NUCLEOTIDE SEQUENCE</scope>
    <source>
        <strain evidence="2">SAG 7.73</strain>
    </source>
</reference>
<feature type="region of interest" description="Disordered" evidence="1">
    <location>
        <begin position="850"/>
        <end position="893"/>
    </location>
</feature>
<keyword evidence="3" id="KW-1185">Reference proteome</keyword>
<comment type="caution">
    <text evidence="2">The sequence shown here is derived from an EMBL/GenBank/DDBJ whole genome shotgun (WGS) entry which is preliminary data.</text>
</comment>
<dbReference type="PANTHER" id="PTHR24216">
    <property type="entry name" value="PAXILLIN-RELATED"/>
    <property type="match status" value="1"/>
</dbReference>
<proteinExistence type="predicted"/>
<feature type="compositionally biased region" description="Pro residues" evidence="1">
    <location>
        <begin position="554"/>
        <end position="565"/>
    </location>
</feature>
<feature type="compositionally biased region" description="Pro residues" evidence="1">
    <location>
        <begin position="381"/>
        <end position="391"/>
    </location>
</feature>
<feature type="compositionally biased region" description="Low complexity" evidence="1">
    <location>
        <begin position="311"/>
        <end position="357"/>
    </location>
</feature>
<dbReference type="Proteomes" id="UP000650467">
    <property type="component" value="Unassembled WGS sequence"/>
</dbReference>
<feature type="compositionally biased region" description="Low complexity" evidence="1">
    <location>
        <begin position="472"/>
        <end position="482"/>
    </location>
</feature>
<protein>
    <submittedName>
        <fullName evidence="2">Uncharacterized protein</fullName>
    </submittedName>
</protein>
<feature type="region of interest" description="Disordered" evidence="1">
    <location>
        <begin position="297"/>
        <end position="418"/>
    </location>
</feature>
<feature type="region of interest" description="Disordered" evidence="1">
    <location>
        <begin position="1069"/>
        <end position="1122"/>
    </location>
</feature>
<gene>
    <name evidence="2" type="ORF">HXX76_005918</name>
</gene>
<sequence length="1122" mass="109956">MASTRPLSGVSAGDQSARSHISVTSAFYQDNSAVLSLANVKGGSERPVSALINHLVDANYDTHDNRKVVHANTTTYSMFSYRVSESQAAAAATPPLGSISGSGMGGAGVFTRRSTDASFAGGSSLRFSGTGSGSGAGGYWLGGTGTGTGGHTDSGSLVSGSGSAAFYGGQPTAAAYFGGSLPPQPDWGGVASGRSLAASSRATSALSGGARSAAGGAASVCFSTAGGAGCMPVGGAELEVVALYDGNFQAANARGQHGVPLRVPAPAHIGPLSYVYRWYCKRATQFVGAVGPADLPDAPALPPSEKDAASRRGSSSGAAPSTSPAPAARVSGSGSAAAPGGAPALPGSASPRRAASTGAGGLPSPYSVAKQTLAGGGSPSASPPPLRPAGPTPAASGAATAATASNGPPRTTSGRRLNRALDPVMNLSELMDLLEDLQIVPHAASRADVTRLFNLSRQAAPHGSTAAVAGAGVGSAAAGGRPPTAPPAPGLPHAPPRPGTAGVTGNSGGRAGSPGVGVVVKAQPHPDEIRYPAFLDFLVRLAVAIGCCDTKPSPAPAPAAPPAPKPAATSSSGRTSLNGGAGDPSLTRNPEPKPSLEALSRGWSRSVGAEEAAAAVRRLLGRMRLSRTDLLGLKQRLDALARMAGEAGARAKSNKLLYVTGPSALEAAAGVQVAAAPPATGPLRPPPAPGAPPLPAAAAAGTTYGAPPAWAVTSPQPAPGYLLALLASEDRGDGGEYRPAWREFGAAAIDLGLLAPGELRLCRLVLLNRGVHQLAVKVESAGAPFCRCSYTGLQAMPPGMPKHVEVSVQLAEPGEVLGELRLVYTSARDRHREEHEVVVPVYGMVGLPGGAEGKGKGGSAGRQRGGGGGGGGGGGSSVAAAGSGGAGTARRMVPTTAAERGVIASKTAREGLLPASVAAAAVLAGPLPHNAPRRASSVGAGSLVGWPEGPLVGGSVGLAGSSRGSSRLSGANVGVGGYWATVGGGGSWFRGSRTGSGNGDSWYGDLTPAGAAAAAAAEAPGGVEPAAAAAAGGEEWTGAGGGVGVVPPLALPGAAPAPARTAEAERAELLGPGPAPGHVTDTYHARGSTDGLMPEGQQQQQGEVGGPPMLARRVSFHDGYER</sequence>
<dbReference type="AlphaFoldDB" id="A0A835TGB5"/>
<feature type="compositionally biased region" description="Pro residues" evidence="1">
    <location>
        <begin position="483"/>
        <end position="498"/>
    </location>
</feature>
<feature type="compositionally biased region" description="Low complexity" evidence="1">
    <location>
        <begin position="392"/>
        <end position="409"/>
    </location>
</feature>
<accession>A0A835TGB5</accession>
<evidence type="ECO:0000313" key="3">
    <source>
        <dbReference type="Proteomes" id="UP000650467"/>
    </source>
</evidence>
<feature type="compositionally biased region" description="Gly residues" evidence="1">
    <location>
        <begin position="505"/>
        <end position="515"/>
    </location>
</feature>
<dbReference type="EMBL" id="JAEHOC010000011">
    <property type="protein sequence ID" value="KAG2437255.1"/>
    <property type="molecule type" value="Genomic_DNA"/>
</dbReference>
<feature type="region of interest" description="Disordered" evidence="1">
    <location>
        <begin position="472"/>
        <end position="519"/>
    </location>
</feature>
<organism evidence="2 3">
    <name type="scientific">Chlamydomonas incerta</name>
    <dbReference type="NCBI Taxonomy" id="51695"/>
    <lineage>
        <taxon>Eukaryota</taxon>
        <taxon>Viridiplantae</taxon>
        <taxon>Chlorophyta</taxon>
        <taxon>core chlorophytes</taxon>
        <taxon>Chlorophyceae</taxon>
        <taxon>CS clade</taxon>
        <taxon>Chlamydomonadales</taxon>
        <taxon>Chlamydomonadaceae</taxon>
        <taxon>Chlamydomonas</taxon>
    </lineage>
</organism>
<evidence type="ECO:0000256" key="1">
    <source>
        <dbReference type="SAM" id="MobiDB-lite"/>
    </source>
</evidence>
<evidence type="ECO:0000313" key="2">
    <source>
        <dbReference type="EMBL" id="KAG2437255.1"/>
    </source>
</evidence>
<feature type="compositionally biased region" description="Low complexity" evidence="1">
    <location>
        <begin position="1094"/>
        <end position="1108"/>
    </location>
</feature>
<dbReference type="OrthoDB" id="551920at2759"/>
<feature type="compositionally biased region" description="Gly residues" evidence="1">
    <location>
        <begin position="850"/>
        <end position="887"/>
    </location>
</feature>
<dbReference type="PANTHER" id="PTHR24216:SF65">
    <property type="entry name" value="PAXILLIN-LIKE PROTEIN 1"/>
    <property type="match status" value="1"/>
</dbReference>
<name>A0A835TGB5_CHLIN</name>